<evidence type="ECO:0000313" key="3">
    <source>
        <dbReference type="Proteomes" id="UP001151752"/>
    </source>
</evidence>
<sequence length="166" mass="18030">MSACTIPTTRTTSKPNSARAVPTTSKPSSARAVPTTLKPSSARAIPTTSKPNSARAIPTTGPRSISTPEPNKALQYTHLKVHIHFLISLLSSPRKAHRCIIMGRIRPQISHHKALSKCPRHFHHKPFENPYQAQPQVGPFPPKSPINGIPVAPSESTTAGMDDWDI</sequence>
<dbReference type="EMBL" id="JAPFFM010000004">
    <property type="protein sequence ID" value="KAJ6765104.1"/>
    <property type="molecule type" value="Genomic_DNA"/>
</dbReference>
<dbReference type="Proteomes" id="UP001151752">
    <property type="component" value="Chromosome 12"/>
</dbReference>
<protein>
    <submittedName>
        <fullName evidence="2">Uncharacterized protein</fullName>
    </submittedName>
</protein>
<accession>A0A9Q1ABK8</accession>
<reference evidence="2" key="1">
    <citation type="submission" date="2022-11" db="EMBL/GenBank/DDBJ databases">
        <authorList>
            <person name="Hyden B.L."/>
            <person name="Feng K."/>
            <person name="Yates T."/>
            <person name="Jawdy S."/>
            <person name="Smart L.B."/>
            <person name="Muchero W."/>
        </authorList>
    </citation>
    <scope>NUCLEOTIDE SEQUENCE</scope>
    <source>
        <tissue evidence="2">Shoot tip</tissue>
    </source>
</reference>
<dbReference type="AlphaFoldDB" id="A0A9Q1ABK8"/>
<gene>
    <name evidence="2" type="ORF">OIU74_023900</name>
</gene>
<keyword evidence="3" id="KW-1185">Reference proteome</keyword>
<feature type="compositionally biased region" description="Polar residues" evidence="1">
    <location>
        <begin position="1"/>
        <end position="28"/>
    </location>
</feature>
<name>A0A9Q1ABK8_9ROSI</name>
<feature type="region of interest" description="Disordered" evidence="1">
    <location>
        <begin position="1"/>
        <end position="69"/>
    </location>
</feature>
<reference evidence="2" key="2">
    <citation type="journal article" date="2023" name="Int. J. Mol. Sci.">
        <title>De Novo Assembly and Annotation of 11 Diverse Shrub Willow (Salix) Genomes Reveals Novel Gene Organization in Sex-Linked Regions.</title>
        <authorList>
            <person name="Hyden B."/>
            <person name="Feng K."/>
            <person name="Yates T.B."/>
            <person name="Jawdy S."/>
            <person name="Cereghino C."/>
            <person name="Smart L.B."/>
            <person name="Muchero W."/>
        </authorList>
    </citation>
    <scope>NUCLEOTIDE SEQUENCE</scope>
    <source>
        <tissue evidence="2">Shoot tip</tissue>
    </source>
</reference>
<evidence type="ECO:0000313" key="2">
    <source>
        <dbReference type="EMBL" id="KAJ6765104.1"/>
    </source>
</evidence>
<organism evidence="2 3">
    <name type="scientific">Salix koriyanagi</name>
    <dbReference type="NCBI Taxonomy" id="2511006"/>
    <lineage>
        <taxon>Eukaryota</taxon>
        <taxon>Viridiplantae</taxon>
        <taxon>Streptophyta</taxon>
        <taxon>Embryophyta</taxon>
        <taxon>Tracheophyta</taxon>
        <taxon>Spermatophyta</taxon>
        <taxon>Magnoliopsida</taxon>
        <taxon>eudicotyledons</taxon>
        <taxon>Gunneridae</taxon>
        <taxon>Pentapetalae</taxon>
        <taxon>rosids</taxon>
        <taxon>fabids</taxon>
        <taxon>Malpighiales</taxon>
        <taxon>Salicaceae</taxon>
        <taxon>Saliceae</taxon>
        <taxon>Salix</taxon>
    </lineage>
</organism>
<evidence type="ECO:0000256" key="1">
    <source>
        <dbReference type="SAM" id="MobiDB-lite"/>
    </source>
</evidence>
<proteinExistence type="predicted"/>
<feature type="region of interest" description="Disordered" evidence="1">
    <location>
        <begin position="133"/>
        <end position="166"/>
    </location>
</feature>
<comment type="caution">
    <text evidence="2">The sequence shown here is derived from an EMBL/GenBank/DDBJ whole genome shotgun (WGS) entry which is preliminary data.</text>
</comment>